<evidence type="ECO:0000259" key="15">
    <source>
        <dbReference type="PROSITE" id="PS50026"/>
    </source>
</evidence>
<feature type="domain" description="EGF-like" evidence="15">
    <location>
        <begin position="850"/>
        <end position="883"/>
    </location>
</feature>
<feature type="disulfide bond" evidence="11">
    <location>
        <begin position="854"/>
        <end position="864"/>
    </location>
</feature>
<feature type="compositionally biased region" description="Low complexity" evidence="12">
    <location>
        <begin position="1172"/>
        <end position="1182"/>
    </location>
</feature>
<feature type="transmembrane region" description="Helical" evidence="13">
    <location>
        <begin position="1053"/>
        <end position="1071"/>
    </location>
</feature>
<evidence type="ECO:0000256" key="13">
    <source>
        <dbReference type="SAM" id="Phobius"/>
    </source>
</evidence>
<protein>
    <recommendedName>
        <fullName evidence="19">G-protein coupled receptors family 3 profile domain-containing protein</fullName>
    </recommendedName>
</protein>
<dbReference type="EMBL" id="MCFG01000060">
    <property type="protein sequence ID" value="ORX84041.1"/>
    <property type="molecule type" value="Genomic_DNA"/>
</dbReference>
<comment type="subcellular location">
    <subcellularLocation>
        <location evidence="2">Cell envelope</location>
    </subcellularLocation>
    <subcellularLocation>
        <location evidence="3">Cell outer membrane</location>
    </subcellularLocation>
    <subcellularLocation>
        <location evidence="1">Membrane</location>
        <topology evidence="1">Multi-pass membrane protein</topology>
    </subcellularLocation>
    <subcellularLocation>
        <location evidence="4">Secreted</location>
    </subcellularLocation>
</comment>
<name>A0A1Y1XE35_9FUNG</name>
<evidence type="ECO:0000313" key="18">
    <source>
        <dbReference type="Proteomes" id="UP000193944"/>
    </source>
</evidence>
<dbReference type="GO" id="GO:0004930">
    <property type="term" value="F:G protein-coupled receptor activity"/>
    <property type="evidence" value="ECO:0007669"/>
    <property type="project" value="InterPro"/>
</dbReference>
<keyword evidence="7 14" id="KW-0732">Signal</keyword>
<dbReference type="InterPro" id="IPR017978">
    <property type="entry name" value="GPCR_3_C"/>
</dbReference>
<evidence type="ECO:0000256" key="4">
    <source>
        <dbReference type="ARBA" id="ARBA00004613"/>
    </source>
</evidence>
<keyword evidence="11" id="KW-1015">Disulfide bond</keyword>
<dbReference type="SMART" id="SM00710">
    <property type="entry name" value="PbH1"/>
    <property type="match status" value="6"/>
</dbReference>
<dbReference type="GO" id="GO:0016020">
    <property type="term" value="C:membrane"/>
    <property type="evidence" value="ECO:0007669"/>
    <property type="project" value="UniProtKB-SubCell"/>
</dbReference>
<gene>
    <name evidence="17" type="ORF">BCR32DRAFT_291626</name>
</gene>
<feature type="region of interest" description="Disordered" evidence="12">
    <location>
        <begin position="1172"/>
        <end position="1191"/>
    </location>
</feature>
<keyword evidence="11" id="KW-0245">EGF-like domain</keyword>
<dbReference type="AlphaFoldDB" id="A0A1Y1XE35"/>
<dbReference type="Pfam" id="PF00003">
    <property type="entry name" value="7tm_3"/>
    <property type="match status" value="1"/>
</dbReference>
<dbReference type="InterPro" id="IPR006626">
    <property type="entry name" value="PbH1"/>
</dbReference>
<evidence type="ECO:0000256" key="6">
    <source>
        <dbReference type="ARBA" id="ARBA00022692"/>
    </source>
</evidence>
<dbReference type="PROSITE" id="PS50026">
    <property type="entry name" value="EGF_3"/>
    <property type="match status" value="1"/>
</dbReference>
<evidence type="ECO:0000259" key="16">
    <source>
        <dbReference type="PROSITE" id="PS50259"/>
    </source>
</evidence>
<dbReference type="PROSITE" id="PS50259">
    <property type="entry name" value="G_PROTEIN_RECEP_F3_4"/>
    <property type="match status" value="1"/>
</dbReference>
<evidence type="ECO:0000256" key="10">
    <source>
        <dbReference type="ARBA" id="ARBA00023237"/>
    </source>
</evidence>
<proteinExistence type="predicted"/>
<evidence type="ECO:0000256" key="5">
    <source>
        <dbReference type="ARBA" id="ARBA00022525"/>
    </source>
</evidence>
<dbReference type="InterPro" id="IPR003368">
    <property type="entry name" value="POMP_repeat"/>
</dbReference>
<keyword evidence="10" id="KW-0998">Cell outer membrane</keyword>
<feature type="transmembrane region" description="Helical" evidence="13">
    <location>
        <begin position="963"/>
        <end position="982"/>
    </location>
</feature>
<dbReference type="Gene3D" id="2.10.25.10">
    <property type="entry name" value="Laminin"/>
    <property type="match status" value="1"/>
</dbReference>
<dbReference type="NCBIfam" id="TIGR01376">
    <property type="entry name" value="POMP_repeat"/>
    <property type="match status" value="1"/>
</dbReference>
<dbReference type="InterPro" id="IPR000742">
    <property type="entry name" value="EGF"/>
</dbReference>
<evidence type="ECO:0000256" key="9">
    <source>
        <dbReference type="ARBA" id="ARBA00023136"/>
    </source>
</evidence>
<feature type="transmembrane region" description="Helical" evidence="13">
    <location>
        <begin position="930"/>
        <end position="951"/>
    </location>
</feature>
<feature type="chain" id="PRO_5012259999" description="G-protein coupled receptors family 3 profile domain-containing protein" evidence="14">
    <location>
        <begin position="23"/>
        <end position="1191"/>
    </location>
</feature>
<keyword evidence="5" id="KW-0964">Secreted</keyword>
<feature type="transmembrane region" description="Helical" evidence="13">
    <location>
        <begin position="1003"/>
        <end position="1024"/>
    </location>
</feature>
<evidence type="ECO:0000256" key="1">
    <source>
        <dbReference type="ARBA" id="ARBA00004141"/>
    </source>
</evidence>
<dbReference type="PANTHER" id="PTHR11319:SF35">
    <property type="entry name" value="OUTER MEMBRANE PROTEIN PMPC-RELATED"/>
    <property type="match status" value="1"/>
</dbReference>
<evidence type="ECO:0000256" key="7">
    <source>
        <dbReference type="ARBA" id="ARBA00022729"/>
    </source>
</evidence>
<keyword evidence="9 13" id="KW-0472">Membrane</keyword>
<evidence type="ECO:0000256" key="11">
    <source>
        <dbReference type="PROSITE-ProRule" id="PRU00076"/>
    </source>
</evidence>
<keyword evidence="6 13" id="KW-0812">Transmembrane</keyword>
<reference evidence="17 18" key="2">
    <citation type="submission" date="2016-08" db="EMBL/GenBank/DDBJ databases">
        <title>Pervasive Adenine N6-methylation of Active Genes in Fungi.</title>
        <authorList>
            <consortium name="DOE Joint Genome Institute"/>
            <person name="Mondo S.J."/>
            <person name="Dannebaum R.O."/>
            <person name="Kuo R.C."/>
            <person name="Labutti K."/>
            <person name="Haridas S."/>
            <person name="Kuo A."/>
            <person name="Salamov A."/>
            <person name="Ahrendt S.R."/>
            <person name="Lipzen A."/>
            <person name="Sullivan W."/>
            <person name="Andreopoulos W.B."/>
            <person name="Clum A."/>
            <person name="Lindquist E."/>
            <person name="Daum C."/>
            <person name="Ramamoorthy G.K."/>
            <person name="Gryganskyi A."/>
            <person name="Culley D."/>
            <person name="Magnuson J.K."/>
            <person name="James T.Y."/>
            <person name="O'Malley M.A."/>
            <person name="Stajich J.E."/>
            <person name="Spatafora J.W."/>
            <person name="Visel A."/>
            <person name="Grigoriev I.V."/>
        </authorList>
    </citation>
    <scope>NUCLEOTIDE SEQUENCE [LARGE SCALE GENOMIC DNA]</scope>
    <source>
        <strain evidence="17 18">S4</strain>
    </source>
</reference>
<dbReference type="InterPro" id="IPR011050">
    <property type="entry name" value="Pectin_lyase_fold/virulence"/>
</dbReference>
<organism evidence="17 18">
    <name type="scientific">Anaeromyces robustus</name>
    <dbReference type="NCBI Taxonomy" id="1754192"/>
    <lineage>
        <taxon>Eukaryota</taxon>
        <taxon>Fungi</taxon>
        <taxon>Fungi incertae sedis</taxon>
        <taxon>Chytridiomycota</taxon>
        <taxon>Chytridiomycota incertae sedis</taxon>
        <taxon>Neocallimastigomycetes</taxon>
        <taxon>Neocallimastigales</taxon>
        <taxon>Neocallimastigaceae</taxon>
        <taxon>Anaeromyces</taxon>
    </lineage>
</organism>
<feature type="transmembrane region" description="Helical" evidence="13">
    <location>
        <begin position="897"/>
        <end position="918"/>
    </location>
</feature>
<evidence type="ECO:0000256" key="3">
    <source>
        <dbReference type="ARBA" id="ARBA00004442"/>
    </source>
</evidence>
<evidence type="ECO:0000313" key="17">
    <source>
        <dbReference type="EMBL" id="ORX84041.1"/>
    </source>
</evidence>
<comment type="caution">
    <text evidence="17">The sequence shown here is derived from an EMBL/GenBank/DDBJ whole genome shotgun (WGS) entry which is preliminary data.</text>
</comment>
<evidence type="ECO:0000256" key="2">
    <source>
        <dbReference type="ARBA" id="ARBA00004196"/>
    </source>
</evidence>
<dbReference type="GO" id="GO:0005576">
    <property type="term" value="C:extracellular region"/>
    <property type="evidence" value="ECO:0007669"/>
    <property type="project" value="UniProtKB-SubCell"/>
</dbReference>
<accession>A0A1Y1XE35</accession>
<evidence type="ECO:0000256" key="12">
    <source>
        <dbReference type="SAM" id="MobiDB-lite"/>
    </source>
</evidence>
<dbReference type="PANTHER" id="PTHR11319">
    <property type="entry name" value="G PROTEIN-COUPLED RECEPTOR-RELATED"/>
    <property type="match status" value="1"/>
</dbReference>
<comment type="caution">
    <text evidence="11">Lacks conserved residue(s) required for the propagation of feature annotation.</text>
</comment>
<sequence>MKNHIYILILIILIFSLIGIHTVKVNDENGLKKLISNDGQDLLIEINKNIEITNDITINKSFQKISIVGNSLQSSSLNFKNLNHKIYFGINVKEIVIKKVSIIGNLFFNNTENVTINSVALYGTIQSDFENNNNISFKISNFKYVATTENSNLIDHCIYIGGNLSIEHSEFLGSSSCLKRMLYFKGLNNYSLTIKNSHFDGNYSCPCLTINRGTTVNVVNSIFEKGYTHPSTEEGGAGINILYSKSTFNNCTFSDNLSSNSGGAFVLYNIYEFSATDINVYNTTALYNGSMAQVRCLNEVKYPTKFKNVRQINSGNVKGITQGGFIMNLEGSCDVDVQNYYAENLINEYGQGSAFVVTGYSSLNITNIYINELTGNAVEGLFINTYNVLNVDINVYNYTLSNFRQYSDRKSGALLWLNNYSNIVLKKGIYKNITGNNLFFSYISEHSQVNIDDLTVDNYKTKRVSEFFALSSSFYPRVSLVIKKLKLYNIISRGPLFSTSFGSLEIYNSEIKNIHLCDDSQDCGISQGIEQYIIDTGIAIIGGGSNVIIENTVFDNIHDVGGILLSSGSTIKMSSNTFKNSFLKNGLIKFNTNSNFGGQYLIENSKFINITSEYGSVIYIEKLKQFFWYKNEAIFTNSKFINNTATKYGGVIYSKESDISESVVFTDCVFENNKASVGSISYCLDINSEPEFTNLKQLRKIDRAFATNPTSLRMNNENLIKNISFYSGEKIPEGISCSLYDDYNKVISLESDASNIDYDEFIFFSLSINDTYNAEIHGQYQSYCWGESCEIPPVKVIGNPGNYIIRMIINTFGEFSRFQNNYIDIPIEIKPCNSSYINQYMESPKIKSCYSPKCDPLCYNLGKCVNINVCDCRNTSYTGDHCDQFYKLNRIKVLDNFIQSISYLLIFLIILTTIMTLYQKKHPYIKGGGVDFLILILIGSIIKIIFVLFLVQDKTTNICYFLYLFDNSSFSLVFGSILVKALRIYKIFGIGVPNKKSYGLNKITMYFIILSILVIHLFFCLLWYKLNLLNAKPFYTNSNQEYYKCVYPKSSNITMAFNYFILIYGCFLSYSIRNVEKNFRENLTVPVYIYVIFRVLLQIIEIQNISIIVQDFLNEIGTSRCKETSKNSSGLDLNISLEISKNTSGLNLIEEYDFNKLNITIESNDTKSNISKSNILKSTKNQNKNKNKNKK</sequence>
<feature type="signal peptide" evidence="14">
    <location>
        <begin position="1"/>
        <end position="22"/>
    </location>
</feature>
<dbReference type="SUPFAM" id="SSF51126">
    <property type="entry name" value="Pectin lyase-like"/>
    <property type="match status" value="1"/>
</dbReference>
<evidence type="ECO:0008006" key="19">
    <source>
        <dbReference type="Google" id="ProtNLM"/>
    </source>
</evidence>
<reference evidence="17 18" key="1">
    <citation type="submission" date="2016-08" db="EMBL/GenBank/DDBJ databases">
        <title>A Parts List for Fungal Cellulosomes Revealed by Comparative Genomics.</title>
        <authorList>
            <consortium name="DOE Joint Genome Institute"/>
            <person name="Haitjema C.H."/>
            <person name="Gilmore S.P."/>
            <person name="Henske J.K."/>
            <person name="Solomon K.V."/>
            <person name="De Groot R."/>
            <person name="Kuo A."/>
            <person name="Mondo S.J."/>
            <person name="Salamov A.A."/>
            <person name="Labutti K."/>
            <person name="Zhao Z."/>
            <person name="Chiniquy J."/>
            <person name="Barry K."/>
            <person name="Brewer H.M."/>
            <person name="Purvine S.O."/>
            <person name="Wright A.T."/>
            <person name="Boxma B."/>
            <person name="Van Alen T."/>
            <person name="Hackstein J.H."/>
            <person name="Baker S.E."/>
            <person name="Grigoriev I.V."/>
            <person name="O'Malley M.A."/>
        </authorList>
    </citation>
    <scope>NUCLEOTIDE SEQUENCE [LARGE SCALE GENOMIC DNA]</scope>
    <source>
        <strain evidence="17 18">S4</strain>
    </source>
</reference>
<keyword evidence="18" id="KW-1185">Reference proteome</keyword>
<feature type="domain" description="G-protein coupled receptors family 3 profile" evidence="16">
    <location>
        <begin position="894"/>
        <end position="1102"/>
    </location>
</feature>
<evidence type="ECO:0000256" key="8">
    <source>
        <dbReference type="ARBA" id="ARBA00022989"/>
    </source>
</evidence>
<keyword evidence="8 13" id="KW-1133">Transmembrane helix</keyword>
<evidence type="ECO:0000256" key="14">
    <source>
        <dbReference type="SAM" id="SignalP"/>
    </source>
</evidence>
<dbReference type="OrthoDB" id="2159603at2759"/>
<dbReference type="Proteomes" id="UP000193944">
    <property type="component" value="Unassembled WGS sequence"/>
</dbReference>